<organism evidence="2 3">
    <name type="scientific">Candidatus Kaiserbacteria bacterium RIFCSPHIGHO2_02_FULL_50_50</name>
    <dbReference type="NCBI Taxonomy" id="1798492"/>
    <lineage>
        <taxon>Bacteria</taxon>
        <taxon>Candidatus Kaiseribacteriota</taxon>
    </lineage>
</organism>
<sequence>MIVGMGMLFFWKGWYTEGLYIIIMQMVRMTHRTMLHTLMAVLAVVFMAVAPVFAQESLEGAQEITSTSTQETFETPLPEELFDIRLTIDVPHITPADQLAARAEFISFGRVPTPVALTWTVLDAYGAEVYRSKTETLVVETELVYPRRFVDMSKLTSGTYTLHLTTQYHEDVVDTFEQSFTVEEAKGDIVPFLIIGFMAVIGIGWVAYFLMHHRGQVSHERIVTVTSRAAVFLIAGAVLPSAGLLITERLNVEAQRGAVYTSSLGLRTTTDTAAFITHAREVEDAYATLRKVVAYGDDAAVLEAVQAHDALSAFHIVDETNGVVLSMRKALGWSVTPGTLFAIPQQEGLVQANDTSWSSVARFPRAEGGYYVAQASFDTALAALTARSHEDEQVFLVNEEGRVVLEAARGAAGGAPAEVSSAMWEKMQTHEYYEGPCAGGRFFISRRLSVSTGTGYARYYVVTRGQQQLSATTHFAF</sequence>
<keyword evidence="1" id="KW-0472">Membrane</keyword>
<gene>
    <name evidence="2" type="ORF">A3C89_00595</name>
</gene>
<protein>
    <submittedName>
        <fullName evidence="2">Uncharacterized protein</fullName>
    </submittedName>
</protein>
<evidence type="ECO:0000313" key="2">
    <source>
        <dbReference type="EMBL" id="OGG60250.1"/>
    </source>
</evidence>
<name>A0A1F6DG06_9BACT</name>
<keyword evidence="1" id="KW-0812">Transmembrane</keyword>
<comment type="caution">
    <text evidence="2">The sequence shown here is derived from an EMBL/GenBank/DDBJ whole genome shotgun (WGS) entry which is preliminary data.</text>
</comment>
<accession>A0A1F6DG06</accession>
<feature type="transmembrane region" description="Helical" evidence="1">
    <location>
        <begin position="189"/>
        <end position="210"/>
    </location>
</feature>
<keyword evidence="1" id="KW-1133">Transmembrane helix</keyword>
<proteinExistence type="predicted"/>
<evidence type="ECO:0000256" key="1">
    <source>
        <dbReference type="SAM" id="Phobius"/>
    </source>
</evidence>
<dbReference type="STRING" id="1798492.A3C89_00595"/>
<dbReference type="Proteomes" id="UP000178794">
    <property type="component" value="Unassembled WGS sequence"/>
</dbReference>
<dbReference type="AlphaFoldDB" id="A0A1F6DG06"/>
<reference evidence="2 3" key="1">
    <citation type="journal article" date="2016" name="Nat. Commun.">
        <title>Thousands of microbial genomes shed light on interconnected biogeochemical processes in an aquifer system.</title>
        <authorList>
            <person name="Anantharaman K."/>
            <person name="Brown C.T."/>
            <person name="Hug L.A."/>
            <person name="Sharon I."/>
            <person name="Castelle C.J."/>
            <person name="Probst A.J."/>
            <person name="Thomas B.C."/>
            <person name="Singh A."/>
            <person name="Wilkins M.J."/>
            <person name="Karaoz U."/>
            <person name="Brodie E.L."/>
            <person name="Williams K.H."/>
            <person name="Hubbard S.S."/>
            <person name="Banfield J.F."/>
        </authorList>
    </citation>
    <scope>NUCLEOTIDE SEQUENCE [LARGE SCALE GENOMIC DNA]</scope>
</reference>
<feature type="transmembrane region" description="Helical" evidence="1">
    <location>
        <begin position="222"/>
        <end position="246"/>
    </location>
</feature>
<dbReference type="EMBL" id="MFLF01000008">
    <property type="protein sequence ID" value="OGG60250.1"/>
    <property type="molecule type" value="Genomic_DNA"/>
</dbReference>
<evidence type="ECO:0000313" key="3">
    <source>
        <dbReference type="Proteomes" id="UP000178794"/>
    </source>
</evidence>